<dbReference type="InterPro" id="IPR011047">
    <property type="entry name" value="Quinoprotein_ADH-like_sf"/>
</dbReference>
<sequence length="516" mass="57261">MKIKYTGALFLCIFLNLSAQETNVIWQKDIKSTTQDFLSQVTTTIDGQYLVTGSSIQSNKLEASGSKQNKGYDYHLIKLNQQGEQVWEKYFSGQNHDFLSATVATQEGGFLVAGTTFSNAGFQKKDNSKGGSDLWLIKINEFGDEIWQKTIGSASDEEARVVIQTTDFGFFVAGNVQNSIKGYGSKDVLIVKLDKNGGIASQIILGGKGLDEVEKMIPTKDGGALLGIYSRSNLGGAKKTENYGEGDYYIIKLDKNNKVQWEKNYGGTGDDHLRTLALTSSGYIIGGESRSPISGNKSVGIEEGTDLWLIALDENGNEQFQKSYTFGNRDVLMGMNVLHSSDDKTSKGILLGGYTQAEGRIENDDEKFWMLYLDQNGNEQWRKHVEGQSHKKEERLSDIKLNRDGSIILAGTSAEELGKENWKIVKLGDQQIDQLIETQDIKIYPNPVSDYTYVEIGVDFKEADILLYDMSGRQLQILKTKNKVTKINTQPLIQGAYLVTVKTNDNKTASAKLIKK</sequence>
<gene>
    <name evidence="4" type="ORF">J2781_000191</name>
</gene>
<evidence type="ECO:0000313" key="5">
    <source>
        <dbReference type="Proteomes" id="UP001184853"/>
    </source>
</evidence>
<dbReference type="PANTHER" id="PTHR42754">
    <property type="entry name" value="ENDOGLUCANASE"/>
    <property type="match status" value="1"/>
</dbReference>
<reference evidence="4 5" key="1">
    <citation type="submission" date="2023-07" db="EMBL/GenBank/DDBJ databases">
        <title>Sorghum-associated microbial communities from plants grown in Nebraska, USA.</title>
        <authorList>
            <person name="Schachtman D."/>
        </authorList>
    </citation>
    <scope>NUCLEOTIDE SEQUENCE [LARGE SCALE GENOMIC DNA]</scope>
    <source>
        <strain evidence="4 5">DS1709</strain>
    </source>
</reference>
<dbReference type="Proteomes" id="UP001184853">
    <property type="component" value="Unassembled WGS sequence"/>
</dbReference>
<feature type="signal peptide" evidence="2">
    <location>
        <begin position="1"/>
        <end position="19"/>
    </location>
</feature>
<evidence type="ECO:0000256" key="1">
    <source>
        <dbReference type="ARBA" id="ARBA00022729"/>
    </source>
</evidence>
<protein>
    <recommendedName>
        <fullName evidence="3">Secretion system C-terminal sorting domain-containing protein</fullName>
    </recommendedName>
</protein>
<dbReference type="EMBL" id="JAVDQS010000001">
    <property type="protein sequence ID" value="MDR6403287.1"/>
    <property type="molecule type" value="Genomic_DNA"/>
</dbReference>
<proteinExistence type="predicted"/>
<dbReference type="SUPFAM" id="SSF50998">
    <property type="entry name" value="Quinoprotein alcohol dehydrogenase-like"/>
    <property type="match status" value="1"/>
</dbReference>
<dbReference type="Pfam" id="PF18962">
    <property type="entry name" value="Por_Secre_tail"/>
    <property type="match status" value="1"/>
</dbReference>
<evidence type="ECO:0000313" key="4">
    <source>
        <dbReference type="EMBL" id="MDR6403287.1"/>
    </source>
</evidence>
<name>A0ABU1L997_9FLAO</name>
<evidence type="ECO:0000256" key="2">
    <source>
        <dbReference type="SAM" id="SignalP"/>
    </source>
</evidence>
<accession>A0ABU1L997</accession>
<dbReference type="NCBIfam" id="TIGR04183">
    <property type="entry name" value="Por_Secre_tail"/>
    <property type="match status" value="1"/>
</dbReference>
<evidence type="ECO:0000259" key="3">
    <source>
        <dbReference type="Pfam" id="PF18962"/>
    </source>
</evidence>
<dbReference type="InterPro" id="IPR026444">
    <property type="entry name" value="Secre_tail"/>
</dbReference>
<dbReference type="RefSeq" id="WP_115982475.1">
    <property type="nucleotide sequence ID" value="NZ_JAVDQS010000001.1"/>
</dbReference>
<keyword evidence="1 2" id="KW-0732">Signal</keyword>
<organism evidence="4 5">
    <name type="scientific">Chryseobacterium geocarposphaerae</name>
    <dbReference type="NCBI Taxonomy" id="1416776"/>
    <lineage>
        <taxon>Bacteria</taxon>
        <taxon>Pseudomonadati</taxon>
        <taxon>Bacteroidota</taxon>
        <taxon>Flavobacteriia</taxon>
        <taxon>Flavobacteriales</taxon>
        <taxon>Weeksellaceae</taxon>
        <taxon>Chryseobacterium group</taxon>
        <taxon>Chryseobacterium</taxon>
    </lineage>
</organism>
<feature type="chain" id="PRO_5046510439" description="Secretion system C-terminal sorting domain-containing protein" evidence="2">
    <location>
        <begin position="20"/>
        <end position="516"/>
    </location>
</feature>
<dbReference type="PANTHER" id="PTHR42754:SF1">
    <property type="entry name" value="LIPOPROTEIN"/>
    <property type="match status" value="1"/>
</dbReference>
<keyword evidence="5" id="KW-1185">Reference proteome</keyword>
<comment type="caution">
    <text evidence="4">The sequence shown here is derived from an EMBL/GenBank/DDBJ whole genome shotgun (WGS) entry which is preliminary data.</text>
</comment>
<feature type="domain" description="Secretion system C-terminal sorting" evidence="3">
    <location>
        <begin position="443"/>
        <end position="514"/>
    </location>
</feature>